<evidence type="ECO:0000256" key="1">
    <source>
        <dbReference type="ARBA" id="ARBA00012513"/>
    </source>
</evidence>
<evidence type="ECO:0000256" key="4">
    <source>
        <dbReference type="ARBA" id="ARBA00022777"/>
    </source>
</evidence>
<gene>
    <name evidence="7" type="ORF">EKO23_10900</name>
</gene>
<dbReference type="AlphaFoldDB" id="A0A4Q4ZDK0"/>
<keyword evidence="2" id="KW-0808">Transferase</keyword>
<protein>
    <recommendedName>
        <fullName evidence="1">non-specific serine/threonine protein kinase</fullName>
        <ecNumber evidence="1">2.7.11.1</ecNumber>
    </recommendedName>
</protein>
<comment type="caution">
    <text evidence="7">The sequence shown here is derived from an EMBL/GenBank/DDBJ whole genome shotgun (WGS) entry which is preliminary data.</text>
</comment>
<keyword evidence="3" id="KW-0547">Nucleotide-binding</keyword>
<accession>A0A4Q4ZDK0</accession>
<dbReference type="PROSITE" id="PS50011">
    <property type="entry name" value="PROTEIN_KINASE_DOM"/>
    <property type="match status" value="1"/>
</dbReference>
<keyword evidence="4 7" id="KW-0418">Kinase</keyword>
<dbReference type="Gene3D" id="1.10.510.10">
    <property type="entry name" value="Transferase(Phosphotransferase) domain 1"/>
    <property type="match status" value="1"/>
</dbReference>
<dbReference type="GO" id="GO:0004674">
    <property type="term" value="F:protein serine/threonine kinase activity"/>
    <property type="evidence" value="ECO:0007669"/>
    <property type="project" value="UniProtKB-KW"/>
</dbReference>
<dbReference type="Pfam" id="PF00069">
    <property type="entry name" value="Pkinase"/>
    <property type="match status" value="1"/>
</dbReference>
<keyword evidence="5" id="KW-0067">ATP-binding</keyword>
<reference evidence="7 8" key="1">
    <citation type="submission" date="2019-01" db="EMBL/GenBank/DDBJ databases">
        <title>Nocardioides guangzhouensis sp. nov., an actinobacterium isolated from soil.</title>
        <authorList>
            <person name="Fu Y."/>
            <person name="Cai Y."/>
            <person name="Lin Z."/>
            <person name="Chen P."/>
        </authorList>
    </citation>
    <scope>NUCLEOTIDE SEQUENCE [LARGE SCALE GENOMIC DNA]</scope>
    <source>
        <strain evidence="7 8">130</strain>
    </source>
</reference>
<evidence type="ECO:0000256" key="2">
    <source>
        <dbReference type="ARBA" id="ARBA00022679"/>
    </source>
</evidence>
<evidence type="ECO:0000313" key="7">
    <source>
        <dbReference type="EMBL" id="RYP85818.1"/>
    </source>
</evidence>
<dbReference type="OrthoDB" id="9762169at2"/>
<evidence type="ECO:0000313" key="8">
    <source>
        <dbReference type="Proteomes" id="UP000295198"/>
    </source>
</evidence>
<evidence type="ECO:0000259" key="6">
    <source>
        <dbReference type="PROSITE" id="PS50011"/>
    </source>
</evidence>
<dbReference type="SUPFAM" id="SSF56112">
    <property type="entry name" value="Protein kinase-like (PK-like)"/>
    <property type="match status" value="1"/>
</dbReference>
<evidence type="ECO:0000256" key="5">
    <source>
        <dbReference type="ARBA" id="ARBA00022840"/>
    </source>
</evidence>
<dbReference type="EC" id="2.7.11.1" evidence="1"/>
<dbReference type="CDD" id="cd14014">
    <property type="entry name" value="STKc_PknB_like"/>
    <property type="match status" value="1"/>
</dbReference>
<sequence length="294" mass="31692">METWDFGEDGQIAPGLTAVRLLGGGAAYEAWLAFDEITYAPVVVKVLRPGQVHDASSLRGLRREVRALAEVNHPVVVRSLRHDVNGPRPHVVLEHVDGPRLSTLLRRYGPLQEQQYLPLAVDLASALHYLAHVGHVHLDLKPSNVIMGAPARLIDLSVARTVEEAAGLRHPVGTDAYLAPEQCDPPATGAPGPASDVWGLGATLFEAVAGHRPFDDGDPDASALVDRFPQVAVLDGGAPYALPDRVPEEVAKVVHAALAPLPRDRPRPREIAEALQPVLERQPVGHLAGFRVRR</sequence>
<keyword evidence="8" id="KW-1185">Reference proteome</keyword>
<keyword evidence="7" id="KW-0723">Serine/threonine-protein kinase</keyword>
<dbReference type="RefSeq" id="WP_134717132.1">
    <property type="nucleotide sequence ID" value="NZ_SDKM01000014.1"/>
</dbReference>
<dbReference type="InterPro" id="IPR011009">
    <property type="entry name" value="Kinase-like_dom_sf"/>
</dbReference>
<dbReference type="PANTHER" id="PTHR43671">
    <property type="entry name" value="SERINE/THREONINE-PROTEIN KINASE NEK"/>
    <property type="match status" value="1"/>
</dbReference>
<proteinExistence type="predicted"/>
<dbReference type="GO" id="GO:0005524">
    <property type="term" value="F:ATP binding"/>
    <property type="evidence" value="ECO:0007669"/>
    <property type="project" value="UniProtKB-KW"/>
</dbReference>
<dbReference type="Gene3D" id="3.30.200.20">
    <property type="entry name" value="Phosphorylase Kinase, domain 1"/>
    <property type="match status" value="1"/>
</dbReference>
<dbReference type="InterPro" id="IPR050660">
    <property type="entry name" value="NEK_Ser/Thr_kinase"/>
</dbReference>
<dbReference type="EMBL" id="SDKM01000014">
    <property type="protein sequence ID" value="RYP85818.1"/>
    <property type="molecule type" value="Genomic_DNA"/>
</dbReference>
<organism evidence="7 8">
    <name type="scientific">Nocardioides guangzhouensis</name>
    <dbReference type="NCBI Taxonomy" id="2497878"/>
    <lineage>
        <taxon>Bacteria</taxon>
        <taxon>Bacillati</taxon>
        <taxon>Actinomycetota</taxon>
        <taxon>Actinomycetes</taxon>
        <taxon>Propionibacteriales</taxon>
        <taxon>Nocardioidaceae</taxon>
        <taxon>Nocardioides</taxon>
    </lineage>
</organism>
<feature type="domain" description="Protein kinase" evidence="6">
    <location>
        <begin position="16"/>
        <end position="279"/>
    </location>
</feature>
<dbReference type="PANTHER" id="PTHR43671:SF13">
    <property type="entry name" value="SERINE_THREONINE-PROTEIN KINASE NEK2"/>
    <property type="match status" value="1"/>
</dbReference>
<dbReference type="InterPro" id="IPR000719">
    <property type="entry name" value="Prot_kinase_dom"/>
</dbReference>
<dbReference type="SMART" id="SM00220">
    <property type="entry name" value="S_TKc"/>
    <property type="match status" value="1"/>
</dbReference>
<name>A0A4Q4ZDK0_9ACTN</name>
<evidence type="ECO:0000256" key="3">
    <source>
        <dbReference type="ARBA" id="ARBA00022741"/>
    </source>
</evidence>
<dbReference type="Proteomes" id="UP000295198">
    <property type="component" value="Unassembled WGS sequence"/>
</dbReference>